<dbReference type="HAMAP" id="MF_01023">
    <property type="entry name" value="HisC_aminotrans_2"/>
    <property type="match status" value="1"/>
</dbReference>
<dbReference type="SUPFAM" id="SSF53383">
    <property type="entry name" value="PLP-dependent transferases"/>
    <property type="match status" value="1"/>
</dbReference>
<evidence type="ECO:0000256" key="7">
    <source>
        <dbReference type="ARBA" id="ARBA00022898"/>
    </source>
</evidence>
<dbReference type="PANTHER" id="PTHR43643">
    <property type="entry name" value="HISTIDINOL-PHOSPHATE AMINOTRANSFERASE 2"/>
    <property type="match status" value="1"/>
</dbReference>
<feature type="domain" description="Aminotransferase class I/classII large" evidence="10">
    <location>
        <begin position="37"/>
        <end position="364"/>
    </location>
</feature>
<dbReference type="Gene3D" id="3.40.640.10">
    <property type="entry name" value="Type I PLP-dependent aspartate aminotransferase-like (Major domain)"/>
    <property type="match status" value="1"/>
</dbReference>
<sequence>MTYLDSLARAEVRGLARYNAGLSSDAVRQRFGLARIAKLGSNENPLGAAPGVAAALAEAAGQCALYPDASCGELRAALAEHLQVDGQRLVFGNGSEDLLGIISRVFLDHGDEVLTVLPSFGLHLIYPRAAGAEVRGVPMTADMGIDVDGLLAALGPRTRLLMFACPSNPVGCTLRADELQRILDGLPAHCLLVFDEAYHEYARDEPGYPDCLAMLEASGKPYVLLRTFSKAYALAGLRIGYGVAGDAHLTELIDRLRTPFNVNRAAQAAAIAALADQAHLRASLEHVAVERRRLDAALRERGLLPAPSRANFLFFATPFEAEDLNQALLRQGVIVKPWREPGYTRWLRVSIGTREDNDLFLQALDRALAQPA</sequence>
<evidence type="ECO:0000256" key="3">
    <source>
        <dbReference type="ARBA" id="ARBA00007970"/>
    </source>
</evidence>
<feature type="modified residue" description="N6-(pyridoxal phosphate)lysine" evidence="9">
    <location>
        <position position="230"/>
    </location>
</feature>
<evidence type="ECO:0000256" key="8">
    <source>
        <dbReference type="ARBA" id="ARBA00047481"/>
    </source>
</evidence>
<gene>
    <name evidence="9" type="primary">hisC</name>
    <name evidence="11" type="ORF">P3W55_18510</name>
</gene>
<dbReference type="InterPro" id="IPR015424">
    <property type="entry name" value="PyrdxlP-dep_Trfase"/>
</dbReference>
<dbReference type="CDD" id="cd00609">
    <property type="entry name" value="AAT_like"/>
    <property type="match status" value="1"/>
</dbReference>
<keyword evidence="5 9" id="KW-0032">Aminotransferase</keyword>
<dbReference type="EMBL" id="JARJLR010000299">
    <property type="protein sequence ID" value="MDF3843712.1"/>
    <property type="molecule type" value="Genomic_DNA"/>
</dbReference>
<comment type="cofactor">
    <cofactor evidence="1 9">
        <name>pyridoxal 5'-phosphate</name>
        <dbReference type="ChEBI" id="CHEBI:597326"/>
    </cofactor>
</comment>
<dbReference type="InterPro" id="IPR004839">
    <property type="entry name" value="Aminotransferase_I/II_large"/>
</dbReference>
<dbReference type="GO" id="GO:0030170">
    <property type="term" value="F:pyridoxal phosphate binding"/>
    <property type="evidence" value="ECO:0007669"/>
    <property type="project" value="InterPro"/>
</dbReference>
<dbReference type="RefSeq" id="WP_276215191.1">
    <property type="nucleotide sequence ID" value="NZ_JARJLR010000299.1"/>
</dbReference>
<keyword evidence="7 9" id="KW-0663">Pyridoxal phosphate</keyword>
<dbReference type="InterPro" id="IPR001917">
    <property type="entry name" value="Aminotrans_II_pyridoxalP_BS"/>
</dbReference>
<dbReference type="Pfam" id="PF00155">
    <property type="entry name" value="Aminotran_1_2"/>
    <property type="match status" value="1"/>
</dbReference>
<comment type="subunit">
    <text evidence="4 9">Homodimer.</text>
</comment>
<comment type="catalytic activity">
    <reaction evidence="8 9">
        <text>L-histidinol phosphate + 2-oxoglutarate = 3-(imidazol-4-yl)-2-oxopropyl phosphate + L-glutamate</text>
        <dbReference type="Rhea" id="RHEA:23744"/>
        <dbReference type="ChEBI" id="CHEBI:16810"/>
        <dbReference type="ChEBI" id="CHEBI:29985"/>
        <dbReference type="ChEBI" id="CHEBI:57766"/>
        <dbReference type="ChEBI" id="CHEBI:57980"/>
        <dbReference type="EC" id="2.6.1.9"/>
    </reaction>
</comment>
<dbReference type="InterPro" id="IPR050106">
    <property type="entry name" value="HistidinolP_aminotransfase"/>
</dbReference>
<comment type="caution">
    <text evidence="11">The sequence shown here is derived from an EMBL/GenBank/DDBJ whole genome shotgun (WGS) entry which is preliminary data.</text>
</comment>
<evidence type="ECO:0000259" key="10">
    <source>
        <dbReference type="Pfam" id="PF00155"/>
    </source>
</evidence>
<comment type="similarity">
    <text evidence="3 9">Belongs to the class-II pyridoxal-phosphate-dependent aminotransferase family. Histidinol-phosphate aminotransferase subfamily.</text>
</comment>
<evidence type="ECO:0000313" key="11">
    <source>
        <dbReference type="EMBL" id="MDF3843712.1"/>
    </source>
</evidence>
<organism evidence="11 12">
    <name type="scientific">Pseudomonas citronellolis</name>
    <dbReference type="NCBI Taxonomy" id="53408"/>
    <lineage>
        <taxon>Bacteria</taxon>
        <taxon>Pseudomonadati</taxon>
        <taxon>Pseudomonadota</taxon>
        <taxon>Gammaproteobacteria</taxon>
        <taxon>Pseudomonadales</taxon>
        <taxon>Pseudomonadaceae</taxon>
        <taxon>Pseudomonas</taxon>
    </lineage>
</organism>
<name>A0AAW6P9J8_9PSED</name>
<dbReference type="InterPro" id="IPR005861">
    <property type="entry name" value="HisP_aminotrans"/>
</dbReference>
<evidence type="ECO:0000256" key="6">
    <source>
        <dbReference type="ARBA" id="ARBA00022679"/>
    </source>
</evidence>
<comment type="pathway">
    <text evidence="2 9">Amino-acid biosynthesis; L-histidine biosynthesis; L-histidine from 5-phospho-alpha-D-ribose 1-diphosphate: step 7/9.</text>
</comment>
<dbReference type="GO" id="GO:0000105">
    <property type="term" value="P:L-histidine biosynthetic process"/>
    <property type="evidence" value="ECO:0007669"/>
    <property type="project" value="UniProtKB-UniRule"/>
</dbReference>
<proteinExistence type="inferred from homology"/>
<keyword evidence="9" id="KW-0368">Histidine biosynthesis</keyword>
<dbReference type="GO" id="GO:0004400">
    <property type="term" value="F:histidinol-phosphate transaminase activity"/>
    <property type="evidence" value="ECO:0007669"/>
    <property type="project" value="UniProtKB-UniRule"/>
</dbReference>
<dbReference type="InterPro" id="IPR015422">
    <property type="entry name" value="PyrdxlP-dep_Trfase_small"/>
</dbReference>
<dbReference type="Gene3D" id="3.90.1150.10">
    <property type="entry name" value="Aspartate Aminotransferase, domain 1"/>
    <property type="match status" value="1"/>
</dbReference>
<accession>A0AAW6P9J8</accession>
<keyword evidence="9" id="KW-0028">Amino-acid biosynthesis</keyword>
<evidence type="ECO:0000256" key="5">
    <source>
        <dbReference type="ARBA" id="ARBA00022576"/>
    </source>
</evidence>
<dbReference type="EC" id="2.6.1.9" evidence="9"/>
<reference evidence="11" key="1">
    <citation type="submission" date="2023-03" db="EMBL/GenBank/DDBJ databases">
        <title>Draft assemblies of triclosan tolerant bacteria isolated from returned activated sludge.</title>
        <authorList>
            <person name="Van Hamelsveld S."/>
        </authorList>
    </citation>
    <scope>NUCLEOTIDE SEQUENCE</scope>
    <source>
        <strain evidence="11">GW210015_S63</strain>
    </source>
</reference>
<evidence type="ECO:0000256" key="9">
    <source>
        <dbReference type="HAMAP-Rule" id="MF_01023"/>
    </source>
</evidence>
<evidence type="ECO:0000256" key="4">
    <source>
        <dbReference type="ARBA" id="ARBA00011738"/>
    </source>
</evidence>
<dbReference type="PANTHER" id="PTHR43643:SF3">
    <property type="entry name" value="HISTIDINOL-PHOSPHATE AMINOTRANSFERASE"/>
    <property type="match status" value="1"/>
</dbReference>
<evidence type="ECO:0000313" key="12">
    <source>
        <dbReference type="Proteomes" id="UP001220662"/>
    </source>
</evidence>
<dbReference type="AlphaFoldDB" id="A0AAW6P9J8"/>
<keyword evidence="6 9" id="KW-0808">Transferase</keyword>
<evidence type="ECO:0000256" key="1">
    <source>
        <dbReference type="ARBA" id="ARBA00001933"/>
    </source>
</evidence>
<evidence type="ECO:0000256" key="2">
    <source>
        <dbReference type="ARBA" id="ARBA00005011"/>
    </source>
</evidence>
<dbReference type="PROSITE" id="PS00599">
    <property type="entry name" value="AA_TRANSFER_CLASS_2"/>
    <property type="match status" value="1"/>
</dbReference>
<dbReference type="Proteomes" id="UP001220662">
    <property type="component" value="Unassembled WGS sequence"/>
</dbReference>
<dbReference type="InterPro" id="IPR015421">
    <property type="entry name" value="PyrdxlP-dep_Trfase_major"/>
</dbReference>
<protein>
    <recommendedName>
        <fullName evidence="9">Histidinol-phosphate aminotransferase</fullName>
        <ecNumber evidence="9">2.6.1.9</ecNumber>
    </recommendedName>
    <alternativeName>
        <fullName evidence="9">Imidazole acetol-phosphate transaminase</fullName>
    </alternativeName>
</protein>